<keyword evidence="2" id="KW-0472">Membrane</keyword>
<evidence type="ECO:0000256" key="1">
    <source>
        <dbReference type="SAM" id="MobiDB-lite"/>
    </source>
</evidence>
<feature type="region of interest" description="Disordered" evidence="1">
    <location>
        <begin position="308"/>
        <end position="333"/>
    </location>
</feature>
<dbReference type="Proteomes" id="UP000076532">
    <property type="component" value="Unassembled WGS sequence"/>
</dbReference>
<sequence length="333" mass="36938">MWDWTLTLGEEFRIAKRCGPTLAVAAYFLARTSALMVCVLSVIFLVRPPPDSCAALFGGIGLMSMTGGAAKSYLFLLRVRAVYDNSKLVKLVSGVAFLAIVCARMTVAYMVHSSPQEQTGRCAVTKMGPLPKFSLWLTVAYDTCIFLSISVRLTSHANSISTPWIPSFVRGHGLPHTMRHILQDGHIYYSITIFFSLLSAVLAIAPVGPIYQAVPTLPAFVIEVTMTCRVFRAMILRSLDRAQTGDVNLPTAQAGARTTAMSLFKLDTVLEHRIRTMTMSASKSSMAHHGRCSRRLETLRKRLKVPRLSKMSERDDWPPEQNSNQDTFLYALK</sequence>
<evidence type="ECO:0000313" key="3">
    <source>
        <dbReference type="EMBL" id="KZP07942.1"/>
    </source>
</evidence>
<reference evidence="3 4" key="1">
    <citation type="journal article" date="2016" name="Mol. Biol. Evol.">
        <title>Comparative Genomics of Early-Diverging Mushroom-Forming Fungi Provides Insights into the Origins of Lignocellulose Decay Capabilities.</title>
        <authorList>
            <person name="Nagy L.G."/>
            <person name="Riley R."/>
            <person name="Tritt A."/>
            <person name="Adam C."/>
            <person name="Daum C."/>
            <person name="Floudas D."/>
            <person name="Sun H."/>
            <person name="Yadav J.S."/>
            <person name="Pangilinan J."/>
            <person name="Larsson K.H."/>
            <person name="Matsuura K."/>
            <person name="Barry K."/>
            <person name="Labutti K."/>
            <person name="Kuo R."/>
            <person name="Ohm R.A."/>
            <person name="Bhattacharya S.S."/>
            <person name="Shirouzu T."/>
            <person name="Yoshinaga Y."/>
            <person name="Martin F.M."/>
            <person name="Grigoriev I.V."/>
            <person name="Hibbett D.S."/>
        </authorList>
    </citation>
    <scope>NUCLEOTIDE SEQUENCE [LARGE SCALE GENOMIC DNA]</scope>
    <source>
        <strain evidence="3 4">CBS 109695</strain>
    </source>
</reference>
<organism evidence="3 4">
    <name type="scientific">Athelia psychrophila</name>
    <dbReference type="NCBI Taxonomy" id="1759441"/>
    <lineage>
        <taxon>Eukaryota</taxon>
        <taxon>Fungi</taxon>
        <taxon>Dikarya</taxon>
        <taxon>Basidiomycota</taxon>
        <taxon>Agaricomycotina</taxon>
        <taxon>Agaricomycetes</taxon>
        <taxon>Agaricomycetidae</taxon>
        <taxon>Atheliales</taxon>
        <taxon>Atheliaceae</taxon>
        <taxon>Athelia</taxon>
    </lineage>
</organism>
<gene>
    <name evidence="3" type="ORF">FIBSPDRAFT_762129</name>
</gene>
<name>A0A165WV85_9AGAM</name>
<evidence type="ECO:0000256" key="2">
    <source>
        <dbReference type="SAM" id="Phobius"/>
    </source>
</evidence>
<evidence type="ECO:0000313" key="4">
    <source>
        <dbReference type="Proteomes" id="UP000076532"/>
    </source>
</evidence>
<keyword evidence="2" id="KW-1133">Transmembrane helix</keyword>
<keyword evidence="2" id="KW-0812">Transmembrane</keyword>
<feature type="transmembrane region" description="Helical" evidence="2">
    <location>
        <begin position="21"/>
        <end position="44"/>
    </location>
</feature>
<protein>
    <submittedName>
        <fullName evidence="3">Uncharacterized protein</fullName>
    </submittedName>
</protein>
<keyword evidence="4" id="KW-1185">Reference proteome</keyword>
<proteinExistence type="predicted"/>
<dbReference type="EMBL" id="KV417735">
    <property type="protein sequence ID" value="KZP07942.1"/>
    <property type="molecule type" value="Genomic_DNA"/>
</dbReference>
<feature type="transmembrane region" description="Helical" evidence="2">
    <location>
        <begin position="133"/>
        <end position="151"/>
    </location>
</feature>
<feature type="transmembrane region" description="Helical" evidence="2">
    <location>
        <begin position="187"/>
        <end position="207"/>
    </location>
</feature>
<accession>A0A165WV85</accession>
<feature type="transmembrane region" description="Helical" evidence="2">
    <location>
        <begin position="56"/>
        <end position="76"/>
    </location>
</feature>
<feature type="transmembrane region" description="Helical" evidence="2">
    <location>
        <begin position="88"/>
        <end position="111"/>
    </location>
</feature>
<dbReference type="AlphaFoldDB" id="A0A165WV85"/>